<accession>A0ABR1TC58</accession>
<feature type="compositionally biased region" description="Polar residues" evidence="1">
    <location>
        <begin position="43"/>
        <end position="54"/>
    </location>
</feature>
<keyword evidence="4" id="KW-1185">Reference proteome</keyword>
<dbReference type="PANTHER" id="PTHR35041:SF3">
    <property type="entry name" value="FORMYLMETHIONINE DEFORMYLASE-LIKE PROTEIN"/>
    <property type="match status" value="1"/>
</dbReference>
<feature type="transmembrane region" description="Helical" evidence="2">
    <location>
        <begin position="251"/>
        <end position="268"/>
    </location>
</feature>
<keyword evidence="2" id="KW-0812">Transmembrane</keyword>
<dbReference type="Proteomes" id="UP001444661">
    <property type="component" value="Unassembled WGS sequence"/>
</dbReference>
<reference evidence="3 4" key="1">
    <citation type="submission" date="2023-01" db="EMBL/GenBank/DDBJ databases">
        <title>Analysis of 21 Apiospora genomes using comparative genomics revels a genus with tremendous synthesis potential of carbohydrate active enzymes and secondary metabolites.</title>
        <authorList>
            <person name="Sorensen T."/>
        </authorList>
    </citation>
    <scope>NUCLEOTIDE SEQUENCE [LARGE SCALE GENOMIC DNA]</scope>
    <source>
        <strain evidence="3 4">CBS 33761</strain>
    </source>
</reference>
<sequence>MAHVEDGNERRMAGSSAASGGEPTVHPTAGTQACPPQGYLYASDTNTTATQPAGNSYSNNSNNHYSYASPVSLASQWAPGGDIGAQFVGYNNAAGDHGQQHHASPGLSLMGSSPRVGDQQISSAYGNQIPRPTTSNTRPKPSPLQFEDSNHDNMHASPGLSTGTTYAPLGTPFQYSRVGSEARLLHTQRTPPPYAVVLAPPKKWYQLRQAWIMYFFFSFGLLCAAGHHLFYKSLDGKPAVDQLTMLRYGTVLAFAAKAGFLACIVTAFRQRIWATVRNKILSVAAIDSLFAATEDVVSLFNIEVYQKARIAMLLAVVAWLTPIVIILTSNTLVVELAKDVQDTNCTGIRTLNFSQEETEDWRDPTKINQLIGTSLSTWNTTKNPNLPDDAEHWFDYYTESSKQFRQVATLATFFQQVMTPTDVAWEICGNGWNCSYTINFTAPGYKCTELASDAGSKPRLGENMAPFGTEVLLPAGNNSYQVHATLGEYSKVQYPKVDVGGIPVDAEGKAIPNKELPPHLGAFRTEPIIWLGYSVRKGHDATSPNNSTEPGWNETFVPKIFGCEHYVTDYVVAFRFDGKEQSSNVTKRSFLRPVLDTVYQRDAKANDSTSDGITALPVDRYVYPNDTGPYRLMAAYHSLGAHLRGIINGTVTSNPVNNPIANSDALQTKLLDPRSDWLPYANLPDLVQSFYEDIILSLFSNQQFLAVVWAKKPDTKSGATTTGPKKGINGIALDNVKMKAAVDPTTLYPCTKSRYENRFKYIESQLWIVYAAAMLCALVAMALGTAAVLENEGVLRNTKFSSIVAATRGPALEKVRWREDDRGDITPDVKKMRVGYGVVHQSSPLSGGGLAGFGNDVPMDEDIARYNPRRSAMASPEAQGFGEEIRYGFGLEGDVKQTRREGSMFRGR</sequence>
<feature type="region of interest" description="Disordered" evidence="1">
    <location>
        <begin position="94"/>
        <end position="161"/>
    </location>
</feature>
<feature type="region of interest" description="Disordered" evidence="1">
    <location>
        <begin position="1"/>
        <end position="57"/>
    </location>
</feature>
<feature type="transmembrane region" description="Helical" evidence="2">
    <location>
        <begin position="211"/>
        <end position="231"/>
    </location>
</feature>
<proteinExistence type="predicted"/>
<evidence type="ECO:0000313" key="3">
    <source>
        <dbReference type="EMBL" id="KAK8044002.1"/>
    </source>
</evidence>
<feature type="transmembrane region" description="Helical" evidence="2">
    <location>
        <begin position="308"/>
        <end position="328"/>
    </location>
</feature>
<evidence type="ECO:0000313" key="4">
    <source>
        <dbReference type="Proteomes" id="UP001444661"/>
    </source>
</evidence>
<dbReference type="PANTHER" id="PTHR35041">
    <property type="entry name" value="MEDIATOR OF RNA POLYMERASE II TRANSCRIPTION SUBUNIT 1"/>
    <property type="match status" value="1"/>
</dbReference>
<comment type="caution">
    <text evidence="3">The sequence shown here is derived from an EMBL/GenBank/DDBJ whole genome shotgun (WGS) entry which is preliminary data.</text>
</comment>
<feature type="transmembrane region" description="Helical" evidence="2">
    <location>
        <begin position="767"/>
        <end position="789"/>
    </location>
</feature>
<gene>
    <name evidence="3" type="ORF">PG993_004026</name>
</gene>
<keyword evidence="2" id="KW-1133">Transmembrane helix</keyword>
<evidence type="ECO:0000256" key="2">
    <source>
        <dbReference type="SAM" id="Phobius"/>
    </source>
</evidence>
<protein>
    <submittedName>
        <fullName evidence="3">Uncharacterized protein</fullName>
    </submittedName>
</protein>
<feature type="compositionally biased region" description="Basic and acidic residues" evidence="1">
    <location>
        <begin position="1"/>
        <end position="12"/>
    </location>
</feature>
<evidence type="ECO:0000256" key="1">
    <source>
        <dbReference type="SAM" id="MobiDB-lite"/>
    </source>
</evidence>
<organism evidence="3 4">
    <name type="scientific">Apiospora rasikravindrae</name>
    <dbReference type="NCBI Taxonomy" id="990691"/>
    <lineage>
        <taxon>Eukaryota</taxon>
        <taxon>Fungi</taxon>
        <taxon>Dikarya</taxon>
        <taxon>Ascomycota</taxon>
        <taxon>Pezizomycotina</taxon>
        <taxon>Sordariomycetes</taxon>
        <taxon>Xylariomycetidae</taxon>
        <taxon>Amphisphaeriales</taxon>
        <taxon>Apiosporaceae</taxon>
        <taxon>Apiospora</taxon>
    </lineage>
</organism>
<feature type="compositionally biased region" description="Polar residues" evidence="1">
    <location>
        <begin position="119"/>
        <end position="139"/>
    </location>
</feature>
<name>A0ABR1TC58_9PEZI</name>
<dbReference type="EMBL" id="JAQQWK010000003">
    <property type="protein sequence ID" value="KAK8044002.1"/>
    <property type="molecule type" value="Genomic_DNA"/>
</dbReference>
<keyword evidence="2" id="KW-0472">Membrane</keyword>